<dbReference type="GO" id="GO:0009307">
    <property type="term" value="P:DNA restriction-modification system"/>
    <property type="evidence" value="ECO:0007669"/>
    <property type="project" value="UniProtKB-KW"/>
</dbReference>
<keyword evidence="2 5" id="KW-0808">Transferase</keyword>
<evidence type="ECO:0000256" key="4">
    <source>
        <dbReference type="ARBA" id="ARBA00022747"/>
    </source>
</evidence>
<evidence type="ECO:0000256" key="7">
    <source>
        <dbReference type="RuleBase" id="RU000417"/>
    </source>
</evidence>
<dbReference type="SUPFAM" id="SSF53335">
    <property type="entry name" value="S-adenosyl-L-methionine-dependent methyltransferases"/>
    <property type="match status" value="1"/>
</dbReference>
<comment type="catalytic activity">
    <reaction evidence="7">
        <text>a 2'-deoxycytidine in DNA + S-adenosyl-L-methionine = a 5-methyl-2'-deoxycytidine in DNA + S-adenosyl-L-homocysteine + H(+)</text>
        <dbReference type="Rhea" id="RHEA:13681"/>
        <dbReference type="Rhea" id="RHEA-COMP:11369"/>
        <dbReference type="Rhea" id="RHEA-COMP:11370"/>
        <dbReference type="ChEBI" id="CHEBI:15378"/>
        <dbReference type="ChEBI" id="CHEBI:57856"/>
        <dbReference type="ChEBI" id="CHEBI:59789"/>
        <dbReference type="ChEBI" id="CHEBI:85452"/>
        <dbReference type="ChEBI" id="CHEBI:85454"/>
        <dbReference type="EC" id="2.1.1.37"/>
    </reaction>
</comment>
<dbReference type="Gene3D" id="3.40.50.150">
    <property type="entry name" value="Vaccinia Virus protein VP39"/>
    <property type="match status" value="1"/>
</dbReference>
<evidence type="ECO:0000256" key="3">
    <source>
        <dbReference type="ARBA" id="ARBA00022691"/>
    </source>
</evidence>
<organism evidence="9 10">
    <name type="scientific">Bacillus aerolatus</name>
    <dbReference type="NCBI Taxonomy" id="2653354"/>
    <lineage>
        <taxon>Bacteria</taxon>
        <taxon>Bacillati</taxon>
        <taxon>Bacillota</taxon>
        <taxon>Bacilli</taxon>
        <taxon>Bacillales</taxon>
        <taxon>Bacillaceae</taxon>
        <taxon>Bacillus</taxon>
    </lineage>
</organism>
<dbReference type="InterPro" id="IPR050390">
    <property type="entry name" value="C5-Methyltransferase"/>
</dbReference>
<evidence type="ECO:0000256" key="5">
    <source>
        <dbReference type="PROSITE-ProRule" id="PRU01016"/>
    </source>
</evidence>
<dbReference type="CDD" id="cd00315">
    <property type="entry name" value="Cyt_C5_DNA_methylase"/>
    <property type="match status" value="1"/>
</dbReference>
<dbReference type="Gene3D" id="3.90.120.10">
    <property type="entry name" value="DNA Methylase, subunit A, domain 2"/>
    <property type="match status" value="1"/>
</dbReference>
<dbReference type="InterPro" id="IPR001525">
    <property type="entry name" value="C5_MeTfrase"/>
</dbReference>
<dbReference type="NCBIfam" id="TIGR00675">
    <property type="entry name" value="dcm"/>
    <property type="match status" value="1"/>
</dbReference>
<evidence type="ECO:0000313" key="10">
    <source>
        <dbReference type="Proteomes" id="UP000429595"/>
    </source>
</evidence>
<dbReference type="AlphaFoldDB" id="A0A6I1FH73"/>
<evidence type="ECO:0000256" key="6">
    <source>
        <dbReference type="RuleBase" id="RU000416"/>
    </source>
</evidence>
<keyword evidence="4" id="KW-0680">Restriction system</keyword>
<keyword evidence="3 5" id="KW-0949">S-adenosyl-L-methionine</keyword>
<feature type="region of interest" description="Disordered" evidence="8">
    <location>
        <begin position="364"/>
        <end position="398"/>
    </location>
</feature>
<dbReference type="RefSeq" id="WP_152153483.1">
    <property type="nucleotide sequence ID" value="NZ_WEIO01000010.1"/>
</dbReference>
<dbReference type="EMBL" id="WEIO01000010">
    <property type="protein sequence ID" value="KAB7704915.1"/>
    <property type="molecule type" value="Genomic_DNA"/>
</dbReference>
<dbReference type="PANTHER" id="PTHR10629:SF52">
    <property type="entry name" value="DNA (CYTOSINE-5)-METHYLTRANSFERASE 1"/>
    <property type="match status" value="1"/>
</dbReference>
<gene>
    <name evidence="9" type="primary">dcm</name>
    <name evidence="9" type="ORF">F9802_15225</name>
</gene>
<reference evidence="9 10" key="1">
    <citation type="submission" date="2019-10" db="EMBL/GenBank/DDBJ databases">
        <title>Bacillus aerolatum sp. nov., isolated from bioaerosol of sport playgrounds.</title>
        <authorList>
            <person name="Chen P."/>
            <person name="Zhang G."/>
        </authorList>
    </citation>
    <scope>NUCLEOTIDE SEQUENCE [LARGE SCALE GENOMIC DNA]</scope>
    <source>
        <strain evidence="9 10">CX253</strain>
    </source>
</reference>
<dbReference type="InterPro" id="IPR029063">
    <property type="entry name" value="SAM-dependent_MTases_sf"/>
</dbReference>
<dbReference type="Pfam" id="PF00145">
    <property type="entry name" value="DNA_methylase"/>
    <property type="match status" value="1"/>
</dbReference>
<dbReference type="GO" id="GO:0003886">
    <property type="term" value="F:DNA (cytosine-5-)-methyltransferase activity"/>
    <property type="evidence" value="ECO:0007669"/>
    <property type="project" value="UniProtKB-EC"/>
</dbReference>
<dbReference type="PROSITE" id="PS51679">
    <property type="entry name" value="SAM_MT_C5"/>
    <property type="match status" value="1"/>
</dbReference>
<evidence type="ECO:0000313" key="9">
    <source>
        <dbReference type="EMBL" id="KAB7704915.1"/>
    </source>
</evidence>
<dbReference type="InterPro" id="IPR018117">
    <property type="entry name" value="C5_DNA_meth_AS"/>
</dbReference>
<dbReference type="GO" id="GO:0003677">
    <property type="term" value="F:DNA binding"/>
    <property type="evidence" value="ECO:0007669"/>
    <property type="project" value="TreeGrafter"/>
</dbReference>
<evidence type="ECO:0000256" key="1">
    <source>
        <dbReference type="ARBA" id="ARBA00022603"/>
    </source>
</evidence>
<evidence type="ECO:0000256" key="8">
    <source>
        <dbReference type="SAM" id="MobiDB-lite"/>
    </source>
</evidence>
<comment type="caution">
    <text evidence="9">The sequence shown here is derived from an EMBL/GenBank/DDBJ whole genome shotgun (WGS) entry which is preliminary data.</text>
</comment>
<dbReference type="GO" id="GO:0032259">
    <property type="term" value="P:methylation"/>
    <property type="evidence" value="ECO:0007669"/>
    <property type="project" value="UniProtKB-KW"/>
</dbReference>
<dbReference type="PRINTS" id="PR00105">
    <property type="entry name" value="C5METTRFRASE"/>
</dbReference>
<feature type="compositionally biased region" description="Basic and acidic residues" evidence="8">
    <location>
        <begin position="389"/>
        <end position="398"/>
    </location>
</feature>
<proteinExistence type="inferred from homology"/>
<dbReference type="GO" id="GO:0044027">
    <property type="term" value="P:negative regulation of gene expression via chromosomal CpG island methylation"/>
    <property type="evidence" value="ECO:0007669"/>
    <property type="project" value="TreeGrafter"/>
</dbReference>
<evidence type="ECO:0000256" key="2">
    <source>
        <dbReference type="ARBA" id="ARBA00022679"/>
    </source>
</evidence>
<protein>
    <recommendedName>
        <fullName evidence="7">Cytosine-specific methyltransferase</fullName>
        <ecNumber evidence="7">2.1.1.37</ecNumber>
    </recommendedName>
</protein>
<sequence>MIFKKGELFCGPGGLSLGAKLAEAVSKDGEIFRVEHEWANDYHEDTCETFRLNICPDRPESVICGDVRELDIEGLPEIDLFCFGFPCNDYSIVGETKGLEGDYGPLYTYGIKVLKHHQPKVFIAENVGGLESANDGRAFIQILKSMEEAGYNITPHLYKFEEYGIPQARHRIIIVGVHKSLGWKFQVPMPPYKNDPENWTSAKKAIENPPILENAFNHEFTNHAKKVVEMLTIINPGDNAWADYIPENLRLNVKGAKMSNIYKRLDHKSPAYTVTGSGGGGTHMYHYGEPRALTNRERARLQTFPDWYQFVGKKESVRRQIGMAVPVDGAKIIVQAILDSFAGNEYPTEPSKWEEELAEMLETGKKAKKKKRTRGTKVKVEASEEQTELELKTEEPVK</sequence>
<accession>A0A6I1FH73</accession>
<feature type="compositionally biased region" description="Basic residues" evidence="8">
    <location>
        <begin position="366"/>
        <end position="377"/>
    </location>
</feature>
<dbReference type="PANTHER" id="PTHR10629">
    <property type="entry name" value="CYTOSINE-SPECIFIC METHYLTRANSFERASE"/>
    <property type="match status" value="1"/>
</dbReference>
<comment type="similarity">
    <text evidence="5 6">Belongs to the class I-like SAM-binding methyltransferase superfamily. C5-methyltransferase family.</text>
</comment>
<dbReference type="Proteomes" id="UP000429595">
    <property type="component" value="Unassembled WGS sequence"/>
</dbReference>
<dbReference type="EC" id="2.1.1.37" evidence="7"/>
<keyword evidence="1 5" id="KW-0489">Methyltransferase</keyword>
<name>A0A6I1FH73_9BACI</name>
<feature type="active site" evidence="5">
    <location>
        <position position="87"/>
    </location>
</feature>
<dbReference type="PROSITE" id="PS00094">
    <property type="entry name" value="C5_MTASE_1"/>
    <property type="match status" value="1"/>
</dbReference>
<keyword evidence="10" id="KW-1185">Reference proteome</keyword>